<dbReference type="InterPro" id="IPR037185">
    <property type="entry name" value="EmrE-like"/>
</dbReference>
<evidence type="ECO:0000256" key="7">
    <source>
        <dbReference type="SAM" id="Phobius"/>
    </source>
</evidence>
<keyword evidence="3" id="KW-1003">Cell membrane</keyword>
<organism evidence="9 10">
    <name type="scientific">Secundilactobacillus similis DSM 23365 = JCM 2765</name>
    <dbReference type="NCBI Taxonomy" id="1423804"/>
    <lineage>
        <taxon>Bacteria</taxon>
        <taxon>Bacillati</taxon>
        <taxon>Bacillota</taxon>
        <taxon>Bacilli</taxon>
        <taxon>Lactobacillales</taxon>
        <taxon>Lactobacillaceae</taxon>
        <taxon>Secundilactobacillus</taxon>
    </lineage>
</organism>
<dbReference type="Pfam" id="PF00892">
    <property type="entry name" value="EamA"/>
    <property type="match status" value="2"/>
</dbReference>
<dbReference type="GO" id="GO:0005886">
    <property type="term" value="C:plasma membrane"/>
    <property type="evidence" value="ECO:0007669"/>
    <property type="project" value="UniProtKB-SubCell"/>
</dbReference>
<feature type="domain" description="EamA" evidence="8">
    <location>
        <begin position="10"/>
        <end position="138"/>
    </location>
</feature>
<evidence type="ECO:0000313" key="9">
    <source>
        <dbReference type="EMBL" id="KRN21712.1"/>
    </source>
</evidence>
<evidence type="ECO:0000313" key="10">
    <source>
        <dbReference type="Proteomes" id="UP000051442"/>
    </source>
</evidence>
<feature type="transmembrane region" description="Helical" evidence="7">
    <location>
        <begin position="123"/>
        <end position="146"/>
    </location>
</feature>
<dbReference type="InterPro" id="IPR051258">
    <property type="entry name" value="Diverse_Substrate_Transporter"/>
</dbReference>
<feature type="transmembrane region" description="Helical" evidence="7">
    <location>
        <begin position="36"/>
        <end position="55"/>
    </location>
</feature>
<gene>
    <name evidence="9" type="ORF">FD14_GL000893</name>
</gene>
<evidence type="ECO:0000256" key="1">
    <source>
        <dbReference type="ARBA" id="ARBA00004651"/>
    </source>
</evidence>
<name>A0A0R2EZ96_9LACO</name>
<dbReference type="OrthoDB" id="9804865at2"/>
<feature type="transmembrane region" description="Helical" evidence="7">
    <location>
        <begin position="269"/>
        <end position="288"/>
    </location>
</feature>
<accession>A0A0R2EZ96</accession>
<comment type="caution">
    <text evidence="9">The sequence shown here is derived from an EMBL/GenBank/DDBJ whole genome shotgun (WGS) entry which is preliminary data.</text>
</comment>
<evidence type="ECO:0000256" key="5">
    <source>
        <dbReference type="ARBA" id="ARBA00022989"/>
    </source>
</evidence>
<evidence type="ECO:0000256" key="4">
    <source>
        <dbReference type="ARBA" id="ARBA00022692"/>
    </source>
</evidence>
<keyword evidence="10" id="KW-1185">Reference proteome</keyword>
<protein>
    <submittedName>
        <fullName evidence="9">Transport protein</fullName>
    </submittedName>
</protein>
<evidence type="ECO:0000259" key="8">
    <source>
        <dbReference type="Pfam" id="PF00892"/>
    </source>
</evidence>
<keyword evidence="5 7" id="KW-1133">Transmembrane helix</keyword>
<feature type="transmembrane region" description="Helical" evidence="7">
    <location>
        <begin position="67"/>
        <end position="85"/>
    </location>
</feature>
<feature type="transmembrane region" description="Helical" evidence="7">
    <location>
        <begin position="182"/>
        <end position="199"/>
    </location>
</feature>
<proteinExistence type="inferred from homology"/>
<dbReference type="PANTHER" id="PTHR42920">
    <property type="entry name" value="OS03G0707200 PROTEIN-RELATED"/>
    <property type="match status" value="1"/>
</dbReference>
<keyword evidence="4 7" id="KW-0812">Transmembrane</keyword>
<keyword evidence="6 7" id="KW-0472">Membrane</keyword>
<dbReference type="Proteomes" id="UP000051442">
    <property type="component" value="Unassembled WGS sequence"/>
</dbReference>
<dbReference type="PANTHER" id="PTHR42920:SF5">
    <property type="entry name" value="EAMA DOMAIN-CONTAINING PROTEIN"/>
    <property type="match status" value="1"/>
</dbReference>
<dbReference type="PATRIC" id="fig|1423804.4.peg.961"/>
<dbReference type="RefSeq" id="WP_054733118.1">
    <property type="nucleotide sequence ID" value="NZ_AYZM01000105.1"/>
</dbReference>
<evidence type="ECO:0000256" key="2">
    <source>
        <dbReference type="ARBA" id="ARBA00007362"/>
    </source>
</evidence>
<comment type="subcellular location">
    <subcellularLocation>
        <location evidence="1">Cell membrane</location>
        <topology evidence="1">Multi-pass membrane protein</topology>
    </subcellularLocation>
</comment>
<feature type="domain" description="EamA" evidence="8">
    <location>
        <begin position="149"/>
        <end position="284"/>
    </location>
</feature>
<feature type="transmembrane region" description="Helical" evidence="7">
    <location>
        <begin position="245"/>
        <end position="263"/>
    </location>
</feature>
<dbReference type="InterPro" id="IPR000620">
    <property type="entry name" value="EamA_dom"/>
</dbReference>
<dbReference type="EMBL" id="AYZM01000105">
    <property type="protein sequence ID" value="KRN21712.1"/>
    <property type="molecule type" value="Genomic_DNA"/>
</dbReference>
<feature type="transmembrane region" description="Helical" evidence="7">
    <location>
        <begin position="97"/>
        <end position="114"/>
    </location>
</feature>
<dbReference type="AlphaFoldDB" id="A0A0R2EZ96"/>
<reference evidence="9 10" key="1">
    <citation type="journal article" date="2015" name="Genome Announc.">
        <title>Expanding the biotechnology potential of lactobacilli through comparative genomics of 213 strains and associated genera.</title>
        <authorList>
            <person name="Sun Z."/>
            <person name="Harris H.M."/>
            <person name="McCann A."/>
            <person name="Guo C."/>
            <person name="Argimon S."/>
            <person name="Zhang W."/>
            <person name="Yang X."/>
            <person name="Jeffery I.B."/>
            <person name="Cooney J.C."/>
            <person name="Kagawa T.F."/>
            <person name="Liu W."/>
            <person name="Song Y."/>
            <person name="Salvetti E."/>
            <person name="Wrobel A."/>
            <person name="Rasinkangas P."/>
            <person name="Parkhill J."/>
            <person name="Rea M.C."/>
            <person name="O'Sullivan O."/>
            <person name="Ritari J."/>
            <person name="Douillard F.P."/>
            <person name="Paul Ross R."/>
            <person name="Yang R."/>
            <person name="Briner A.E."/>
            <person name="Felis G.E."/>
            <person name="de Vos W.M."/>
            <person name="Barrangou R."/>
            <person name="Klaenhammer T.R."/>
            <person name="Caufield P.W."/>
            <person name="Cui Y."/>
            <person name="Zhang H."/>
            <person name="O'Toole P.W."/>
        </authorList>
    </citation>
    <scope>NUCLEOTIDE SEQUENCE [LARGE SCALE GENOMIC DNA]</scope>
    <source>
        <strain evidence="9 10">DSM 23365</strain>
    </source>
</reference>
<comment type="similarity">
    <text evidence="2">Belongs to the EamA transporter family.</text>
</comment>
<evidence type="ECO:0000256" key="3">
    <source>
        <dbReference type="ARBA" id="ARBA00022475"/>
    </source>
</evidence>
<sequence>MTLTKTQSNLGLLTSAFIWGISYTFIKQCTDAHMSAGLINGGRGLIFATLLYIFFHKTIHHITWQEVKLGAIGGLLNVAVVLLQTTGLKYTTPSNSSFLTATYVLFVPIVVWITQHQRPQRKLILAIILCLIGTTFLTGIIQTGFHLQLGDILTLCSAIFVSLQIVYYSALGTRLNPINSSFMLAMSQIVVSGGMSLLFERQSYSAIDWPHAILPLIALGITASFMAQTLQIFCQQFADPTTSGLLLMTESLFASLVSVLVGIEPVTSNLVTGGSLIFVALLLMQLDLHRLSLWRRQRF</sequence>
<feature type="transmembrane region" description="Helical" evidence="7">
    <location>
        <begin position="152"/>
        <end position="170"/>
    </location>
</feature>
<dbReference type="SUPFAM" id="SSF103481">
    <property type="entry name" value="Multidrug resistance efflux transporter EmrE"/>
    <property type="match status" value="2"/>
</dbReference>
<evidence type="ECO:0000256" key="6">
    <source>
        <dbReference type="ARBA" id="ARBA00023136"/>
    </source>
</evidence>
<feature type="transmembrane region" description="Helical" evidence="7">
    <location>
        <begin position="211"/>
        <end position="233"/>
    </location>
</feature>